<dbReference type="PANTHER" id="PTHR10332">
    <property type="entry name" value="EQUILIBRATIVE NUCLEOSIDE TRANSPORTER"/>
    <property type="match status" value="1"/>
</dbReference>
<dbReference type="GO" id="GO:0016020">
    <property type="term" value="C:membrane"/>
    <property type="evidence" value="ECO:0007669"/>
    <property type="project" value="UniProtKB-SubCell"/>
</dbReference>
<name>A0ABD3KWN2_EUCGL</name>
<protein>
    <submittedName>
        <fullName evidence="8">Uncharacterized protein</fullName>
    </submittedName>
</protein>
<dbReference type="Proteomes" id="UP001634007">
    <property type="component" value="Unassembled WGS sequence"/>
</dbReference>
<reference evidence="8 9" key="1">
    <citation type="submission" date="2024-11" db="EMBL/GenBank/DDBJ databases">
        <title>Chromosome-level genome assembly of Eucalyptus globulus Labill. provides insights into its genome evolution.</title>
        <authorList>
            <person name="Li X."/>
        </authorList>
    </citation>
    <scope>NUCLEOTIDE SEQUENCE [LARGE SCALE GENOMIC DNA]</scope>
    <source>
        <strain evidence="8">CL2024</strain>
        <tissue evidence="8">Fresh tender leaves</tissue>
    </source>
</reference>
<evidence type="ECO:0000313" key="9">
    <source>
        <dbReference type="Proteomes" id="UP001634007"/>
    </source>
</evidence>
<evidence type="ECO:0000256" key="1">
    <source>
        <dbReference type="ARBA" id="ARBA00004141"/>
    </source>
</evidence>
<keyword evidence="3" id="KW-0813">Transport</keyword>
<comment type="caution">
    <text evidence="8">The sequence shown here is derived from an EMBL/GenBank/DDBJ whole genome shotgun (WGS) entry which is preliminary data.</text>
</comment>
<comment type="similarity">
    <text evidence="2">Belongs to the SLC29A/ENT transporter (TC 2.A.57) family.</text>
</comment>
<dbReference type="EMBL" id="JBJKBG010000004">
    <property type="protein sequence ID" value="KAL3741967.1"/>
    <property type="molecule type" value="Genomic_DNA"/>
</dbReference>
<evidence type="ECO:0000256" key="4">
    <source>
        <dbReference type="ARBA" id="ARBA00022692"/>
    </source>
</evidence>
<dbReference type="GO" id="GO:0022857">
    <property type="term" value="F:transmembrane transporter activity"/>
    <property type="evidence" value="ECO:0007669"/>
    <property type="project" value="UniProtKB-ARBA"/>
</dbReference>
<feature type="transmembrane region" description="Helical" evidence="7">
    <location>
        <begin position="107"/>
        <end position="131"/>
    </location>
</feature>
<keyword evidence="9" id="KW-1185">Reference proteome</keyword>
<proteinExistence type="inferred from homology"/>
<feature type="transmembrane region" description="Helical" evidence="7">
    <location>
        <begin position="82"/>
        <end position="101"/>
    </location>
</feature>
<evidence type="ECO:0000256" key="3">
    <source>
        <dbReference type="ARBA" id="ARBA00022448"/>
    </source>
</evidence>
<accession>A0ABD3KWN2</accession>
<dbReference type="GO" id="GO:0015858">
    <property type="term" value="P:nucleoside transport"/>
    <property type="evidence" value="ECO:0007669"/>
    <property type="project" value="UniProtKB-ARBA"/>
</dbReference>
<evidence type="ECO:0000256" key="2">
    <source>
        <dbReference type="ARBA" id="ARBA00007965"/>
    </source>
</evidence>
<keyword evidence="4 7" id="KW-0812">Transmembrane</keyword>
<dbReference type="PANTHER" id="PTHR10332:SF38">
    <property type="entry name" value="EQUILIBRATIVE NUCLEOTIDE TRANSPORTER 3-RELATED"/>
    <property type="match status" value="1"/>
</dbReference>
<organism evidence="8 9">
    <name type="scientific">Eucalyptus globulus</name>
    <name type="common">Tasmanian blue gum</name>
    <dbReference type="NCBI Taxonomy" id="34317"/>
    <lineage>
        <taxon>Eukaryota</taxon>
        <taxon>Viridiplantae</taxon>
        <taxon>Streptophyta</taxon>
        <taxon>Embryophyta</taxon>
        <taxon>Tracheophyta</taxon>
        <taxon>Spermatophyta</taxon>
        <taxon>Magnoliopsida</taxon>
        <taxon>eudicotyledons</taxon>
        <taxon>Gunneridae</taxon>
        <taxon>Pentapetalae</taxon>
        <taxon>rosids</taxon>
        <taxon>malvids</taxon>
        <taxon>Myrtales</taxon>
        <taxon>Myrtaceae</taxon>
        <taxon>Myrtoideae</taxon>
        <taxon>Eucalypteae</taxon>
        <taxon>Eucalyptus</taxon>
    </lineage>
</organism>
<evidence type="ECO:0000313" key="8">
    <source>
        <dbReference type="EMBL" id="KAL3741967.1"/>
    </source>
</evidence>
<dbReference type="AlphaFoldDB" id="A0ABD3KWN2"/>
<sequence length="137" mass="15152">MLCLVYTKRKLEFICIILYATRLAKIPVVKSCHSKTASEGCKSVSADLAAAGIQRQVPAGPDCYLQCVGFYISVHSPWSRKGLMLATLARFVFVPAFYFTAKYSDQGWMIMLVSFLGLSHGYHTVSVMTVAPKGYKV</sequence>
<comment type="subcellular location">
    <subcellularLocation>
        <location evidence="1">Membrane</location>
        <topology evidence="1">Multi-pass membrane protein</topology>
    </subcellularLocation>
</comment>
<evidence type="ECO:0000256" key="5">
    <source>
        <dbReference type="ARBA" id="ARBA00022989"/>
    </source>
</evidence>
<gene>
    <name evidence="8" type="ORF">ACJRO7_017448</name>
</gene>
<evidence type="ECO:0000256" key="6">
    <source>
        <dbReference type="ARBA" id="ARBA00023136"/>
    </source>
</evidence>
<keyword evidence="5 7" id="KW-1133">Transmembrane helix</keyword>
<keyword evidence="6 7" id="KW-0472">Membrane</keyword>
<evidence type="ECO:0000256" key="7">
    <source>
        <dbReference type="SAM" id="Phobius"/>
    </source>
</evidence>
<dbReference type="InterPro" id="IPR002259">
    <property type="entry name" value="Eqnu_transpt"/>
</dbReference>